<proteinExistence type="predicted"/>
<keyword evidence="1" id="KW-0175">Coiled coil</keyword>
<protein>
    <submittedName>
        <fullName evidence="3">Uncharacterized protein</fullName>
    </submittedName>
</protein>
<dbReference type="RefSeq" id="WP_051624551.1">
    <property type="nucleotide sequence ID" value="NZ_ARYL01000005.1"/>
</dbReference>
<dbReference type="STRING" id="1280953.HOC_05254"/>
<evidence type="ECO:0000313" key="4">
    <source>
        <dbReference type="Proteomes" id="UP000024942"/>
    </source>
</evidence>
<dbReference type="OrthoDB" id="7620479at2"/>
<dbReference type="PATRIC" id="fig|1280953.3.peg.1058"/>
<name>A0A059G9Y5_9PROT</name>
<evidence type="ECO:0000313" key="3">
    <source>
        <dbReference type="EMBL" id="KDA03534.1"/>
    </source>
</evidence>
<keyword evidence="4" id="KW-1185">Reference proteome</keyword>
<gene>
    <name evidence="3" type="ORF">HOC_05254</name>
</gene>
<evidence type="ECO:0000256" key="1">
    <source>
        <dbReference type="SAM" id="Coils"/>
    </source>
</evidence>
<dbReference type="AlphaFoldDB" id="A0A059G9Y5"/>
<dbReference type="eggNOG" id="COG4249">
    <property type="taxonomic scope" value="Bacteria"/>
</dbReference>
<dbReference type="EMBL" id="ARYL01000005">
    <property type="protein sequence ID" value="KDA03534.1"/>
    <property type="molecule type" value="Genomic_DNA"/>
</dbReference>
<feature type="coiled-coil region" evidence="1">
    <location>
        <begin position="212"/>
        <end position="271"/>
    </location>
</feature>
<reference evidence="3 4" key="1">
    <citation type="journal article" date="2014" name="Antonie Van Leeuwenhoek">
        <title>Hyphomonas beringensis sp. nov. and Hyphomonas chukchiensis sp. nov., isolated from surface seawater of the Bering Sea and Chukchi Sea.</title>
        <authorList>
            <person name="Li C."/>
            <person name="Lai Q."/>
            <person name="Li G."/>
            <person name="Dong C."/>
            <person name="Wang J."/>
            <person name="Liao Y."/>
            <person name="Shao Z."/>
        </authorList>
    </citation>
    <scope>NUCLEOTIDE SEQUENCE [LARGE SCALE GENOMIC DNA]</scope>
    <source>
        <strain evidence="3 4">SCH89</strain>
    </source>
</reference>
<organism evidence="3 4">
    <name type="scientific">Hyphomonas oceanitis SCH89</name>
    <dbReference type="NCBI Taxonomy" id="1280953"/>
    <lineage>
        <taxon>Bacteria</taxon>
        <taxon>Pseudomonadati</taxon>
        <taxon>Pseudomonadota</taxon>
        <taxon>Alphaproteobacteria</taxon>
        <taxon>Hyphomonadales</taxon>
        <taxon>Hyphomonadaceae</taxon>
        <taxon>Hyphomonas</taxon>
    </lineage>
</organism>
<feature type="region of interest" description="Disordered" evidence="2">
    <location>
        <begin position="71"/>
        <end position="117"/>
    </location>
</feature>
<evidence type="ECO:0000256" key="2">
    <source>
        <dbReference type="SAM" id="MobiDB-lite"/>
    </source>
</evidence>
<dbReference type="Proteomes" id="UP000024942">
    <property type="component" value="Unassembled WGS sequence"/>
</dbReference>
<accession>A0A059G9Y5</accession>
<comment type="caution">
    <text evidence="3">The sequence shown here is derived from an EMBL/GenBank/DDBJ whole genome shotgun (WGS) entry which is preliminary data.</text>
</comment>
<sequence>MFTKDFTKPEPVRPMIPESVRQTVRAAQDAGRRAEERANMNMPFRARLRARDAVRPQSTLAIISGIQAKASDTTKPVKPSHNRGPIRPLRAVSANPGLLPLGRNGKGGGHDDDDDSGSRLADISQLAFAGIAVLGLAGLSVMAADSALNNGEAESGSETDVSSVATFDPVIAPSAASSVAMAEASTPVGTAPTQWFNYQGVADQLAARKAAFDTAQREAATAEAEQARVEAANAIADAEAQRLAEAAEQDAAAERARNAAAEQEKTRLAEAEAARVAEADAQRQAALEAEQAAAAEVEAKRLAEIEARRVAQAETEAQRVADLKARQAADAEAKRVADAAAEQKRLAAIASENQKKRLAAAEAEERRLAALNASVAVPASVAVKPTATPKAPLQMAAYTGPVPAAATLKPAMGPKLVAGNPRTVTERSANTPAYTQSAPTVRPFAAAEALPSPRNVDEFMAERVELTAAEALDPTLLKTLQNDFLRLVEIEADGATQILATPDGRKLEIRIERSTTREASKPTVRPISYTGQATDSVVRYVADVMPMKVSVTCRDIAYAFPGQERGRFAACEAPTGGWILGRASDSGV</sequence>